<comment type="caution">
    <text evidence="2">The sequence shown here is derived from an EMBL/GenBank/DDBJ whole genome shotgun (WGS) entry which is preliminary data.</text>
</comment>
<dbReference type="PANTHER" id="PTHR39962">
    <property type="entry name" value="BLL4848 PROTEIN"/>
    <property type="match status" value="1"/>
</dbReference>
<keyword evidence="3" id="KW-1185">Reference proteome</keyword>
<dbReference type="Proteomes" id="UP001201217">
    <property type="component" value="Unassembled WGS sequence"/>
</dbReference>
<evidence type="ECO:0000259" key="1">
    <source>
        <dbReference type="Pfam" id="PF06230"/>
    </source>
</evidence>
<organism evidence="2 3">
    <name type="scientific">Maritalea mediterranea</name>
    <dbReference type="NCBI Taxonomy" id="2909667"/>
    <lineage>
        <taxon>Bacteria</taxon>
        <taxon>Pseudomonadati</taxon>
        <taxon>Pseudomonadota</taxon>
        <taxon>Alphaproteobacteria</taxon>
        <taxon>Hyphomicrobiales</taxon>
        <taxon>Devosiaceae</taxon>
        <taxon>Maritalea</taxon>
    </lineage>
</organism>
<dbReference type="InterPro" id="IPR053174">
    <property type="entry name" value="LpxI"/>
</dbReference>
<dbReference type="InterPro" id="IPR010415">
    <property type="entry name" value="LpxI_C"/>
</dbReference>
<sequence length="265" mass="27814">MTKLALLLGEGALANVALQAAQRRYGAARIVPMALVPAAWPDLPLFDLDNLSASIQAAKAHAPTHICVAGRVDLPQSRRERMVRTISPNVDAEDGTSDLGLERAFGDVAAQIGATPIGVQEFAQDLLAKSGHLFGPPHPQTEAHIERLLTVTHLFGQTDLGQSLVFAGLQPVAGEDIGGTDALLLRMRAIGNESCFAAPLALVKVKKPQQSGVGDLPTIGQHTVEMAAAADIKLIIVEAGATLVLDQDQMENVCQRHGVTILGAG</sequence>
<gene>
    <name evidence="2" type="ORF">L1I42_08630</name>
</gene>
<dbReference type="InterPro" id="IPR043167">
    <property type="entry name" value="LpxI_C_sf"/>
</dbReference>
<dbReference type="EMBL" id="JAKGTI010000001">
    <property type="protein sequence ID" value="MCF4098553.1"/>
    <property type="molecule type" value="Genomic_DNA"/>
</dbReference>
<reference evidence="2 3" key="1">
    <citation type="submission" date="2022-01" db="EMBL/GenBank/DDBJ databases">
        <title>Maritalea mediterranea sp. nov., isolated from marine plastic residues from the Malva-rosa beach (Valencia, Spain).</title>
        <authorList>
            <person name="Vidal-Verdu A."/>
            <person name="Molina-Menor E."/>
            <person name="Pascual J."/>
            <person name="Pereto J."/>
            <person name="Porcar M."/>
        </authorList>
    </citation>
    <scope>NUCLEOTIDE SEQUENCE [LARGE SCALE GENOMIC DNA]</scope>
    <source>
        <strain evidence="2 3">P4.10X</strain>
    </source>
</reference>
<evidence type="ECO:0000313" key="3">
    <source>
        <dbReference type="Proteomes" id="UP001201217"/>
    </source>
</evidence>
<dbReference type="Gene3D" id="3.40.140.80">
    <property type="match status" value="1"/>
</dbReference>
<name>A0ABS9EAU5_9HYPH</name>
<dbReference type="PANTHER" id="PTHR39962:SF1">
    <property type="entry name" value="LPXI FAMILY PROTEIN"/>
    <property type="match status" value="1"/>
</dbReference>
<proteinExistence type="predicted"/>
<accession>A0ABS9EAU5</accession>
<dbReference type="RefSeq" id="WP_236114070.1">
    <property type="nucleotide sequence ID" value="NZ_JAKGTI010000001.1"/>
</dbReference>
<dbReference type="Pfam" id="PF06230">
    <property type="entry name" value="LpxI_C"/>
    <property type="match status" value="1"/>
</dbReference>
<evidence type="ECO:0000313" key="2">
    <source>
        <dbReference type="EMBL" id="MCF4098553.1"/>
    </source>
</evidence>
<protein>
    <submittedName>
        <fullName evidence="2">LpxI family protein</fullName>
    </submittedName>
</protein>
<feature type="domain" description="LpxI C-terminal" evidence="1">
    <location>
        <begin position="136"/>
        <end position="261"/>
    </location>
</feature>